<evidence type="ECO:0000259" key="2">
    <source>
        <dbReference type="Pfam" id="PF07589"/>
    </source>
</evidence>
<proteinExistence type="predicted"/>
<organism evidence="3 4">
    <name type="scientific">Thalassotalea piscium</name>
    <dbReference type="NCBI Taxonomy" id="1230533"/>
    <lineage>
        <taxon>Bacteria</taxon>
        <taxon>Pseudomonadati</taxon>
        <taxon>Pseudomonadota</taxon>
        <taxon>Gammaproteobacteria</taxon>
        <taxon>Alteromonadales</taxon>
        <taxon>Colwelliaceae</taxon>
        <taxon>Thalassotalea</taxon>
    </lineage>
</organism>
<keyword evidence="1" id="KW-0732">Signal</keyword>
<keyword evidence="4" id="KW-1185">Reference proteome</keyword>
<accession>A0A7X0NEE1</accession>
<evidence type="ECO:0000313" key="4">
    <source>
        <dbReference type="Proteomes" id="UP000537141"/>
    </source>
</evidence>
<dbReference type="EMBL" id="JACHHU010000002">
    <property type="protein sequence ID" value="MBB6541915.1"/>
    <property type="molecule type" value="Genomic_DNA"/>
</dbReference>
<evidence type="ECO:0000313" key="3">
    <source>
        <dbReference type="EMBL" id="MBB6541915.1"/>
    </source>
</evidence>
<gene>
    <name evidence="3" type="ORF">HNQ55_000390</name>
</gene>
<dbReference type="AlphaFoldDB" id="A0A7X0NEE1"/>
<dbReference type="Proteomes" id="UP000537141">
    <property type="component" value="Unassembled WGS sequence"/>
</dbReference>
<reference evidence="3 4" key="1">
    <citation type="submission" date="2020-08" db="EMBL/GenBank/DDBJ databases">
        <title>Genomic Encyclopedia of Type Strains, Phase IV (KMG-IV): sequencing the most valuable type-strain genomes for metagenomic binning, comparative biology and taxonomic classification.</title>
        <authorList>
            <person name="Goeker M."/>
        </authorList>
    </citation>
    <scope>NUCLEOTIDE SEQUENCE [LARGE SCALE GENOMIC DNA]</scope>
    <source>
        <strain evidence="3 4">DSM 26287</strain>
    </source>
</reference>
<feature type="domain" description="Ice-binding protein C-terminal" evidence="2">
    <location>
        <begin position="253"/>
        <end position="276"/>
    </location>
</feature>
<dbReference type="RefSeq" id="WP_184421917.1">
    <property type="nucleotide sequence ID" value="NZ_AP027362.1"/>
</dbReference>
<dbReference type="InterPro" id="IPR013424">
    <property type="entry name" value="Ice-binding_C"/>
</dbReference>
<feature type="chain" id="PRO_5030542140" description="Ice-binding protein C-terminal domain-containing protein" evidence="1">
    <location>
        <begin position="21"/>
        <end position="278"/>
    </location>
</feature>
<evidence type="ECO:0000256" key="1">
    <source>
        <dbReference type="SAM" id="SignalP"/>
    </source>
</evidence>
<comment type="caution">
    <text evidence="3">The sequence shown here is derived from an EMBL/GenBank/DDBJ whole genome shotgun (WGS) entry which is preliminary data.</text>
</comment>
<dbReference type="NCBIfam" id="TIGR02595">
    <property type="entry name" value="PEP_CTERM"/>
    <property type="match status" value="1"/>
</dbReference>
<feature type="signal peptide" evidence="1">
    <location>
        <begin position="1"/>
        <end position="20"/>
    </location>
</feature>
<name>A0A7X0NEE1_9GAMM</name>
<dbReference type="Pfam" id="PF07589">
    <property type="entry name" value="PEP-CTERM"/>
    <property type="match status" value="1"/>
</dbReference>
<protein>
    <recommendedName>
        <fullName evidence="2">Ice-binding protein C-terminal domain-containing protein</fullName>
    </recommendedName>
</protein>
<sequence length="278" mass="29133">MKNLITAALVSLAFAGTAAADNIYINNGVDYGGNNADTAAGNTTTGWKHSLALTYESNSVVQDLDNNGALSVGDTIVSSGGMIGSALLGNNSVTALKTAEFGGTGPSNNGYGANWAISFRFNDLMGTYDGTDFNYTSGNIDWFLLDSTNGFGTEVHLFTTTVTNHTYTSGNQVFSGNIGNFGTDTVNGVAAGDIFNIAYGNTSMSFEQYATQFVDTVRFRIDQNTDKPNVTGYDANKGEIYVSGKHDGSLEFAVPEPTTLAILGLGLLGFAGASRRKS</sequence>